<dbReference type="EMBL" id="VSWD01000014">
    <property type="protein sequence ID" value="KAK3083543.1"/>
    <property type="molecule type" value="Genomic_DNA"/>
</dbReference>
<feature type="region of interest" description="Disordered" evidence="9">
    <location>
        <begin position="1095"/>
        <end position="1154"/>
    </location>
</feature>
<dbReference type="FunFam" id="2.10.25.10:FF:000031">
    <property type="entry name" value="neurogenic locus notch homolog protein 3"/>
    <property type="match status" value="1"/>
</dbReference>
<organism evidence="12 13">
    <name type="scientific">Pinctada imbricata</name>
    <name type="common">Atlantic pearl-oyster</name>
    <name type="synonym">Pinctada martensii</name>
    <dbReference type="NCBI Taxonomy" id="66713"/>
    <lineage>
        <taxon>Eukaryota</taxon>
        <taxon>Metazoa</taxon>
        <taxon>Spiralia</taxon>
        <taxon>Lophotrochozoa</taxon>
        <taxon>Mollusca</taxon>
        <taxon>Bivalvia</taxon>
        <taxon>Autobranchia</taxon>
        <taxon>Pteriomorphia</taxon>
        <taxon>Pterioida</taxon>
        <taxon>Pterioidea</taxon>
        <taxon>Pteriidae</taxon>
        <taxon>Pinctada</taxon>
    </lineage>
</organism>
<evidence type="ECO:0000256" key="3">
    <source>
        <dbReference type="ARBA" id="ARBA00022536"/>
    </source>
</evidence>
<feature type="domain" description="VWFA" evidence="11">
    <location>
        <begin position="2022"/>
        <end position="2201"/>
    </location>
</feature>
<feature type="compositionally biased region" description="Polar residues" evidence="9">
    <location>
        <begin position="8"/>
        <end position="31"/>
    </location>
</feature>
<feature type="domain" description="EGF-like" evidence="10">
    <location>
        <begin position="4750"/>
        <end position="4786"/>
    </location>
</feature>
<gene>
    <name evidence="12" type="ORF">FSP39_025167</name>
</gene>
<keyword evidence="3 8" id="KW-0245">EGF-like domain</keyword>
<feature type="compositionally biased region" description="Basic residues" evidence="9">
    <location>
        <begin position="951"/>
        <end position="1002"/>
    </location>
</feature>
<evidence type="ECO:0000256" key="8">
    <source>
        <dbReference type="PROSITE-ProRule" id="PRU00076"/>
    </source>
</evidence>
<feature type="compositionally biased region" description="Pro residues" evidence="9">
    <location>
        <begin position="4318"/>
        <end position="4327"/>
    </location>
</feature>
<dbReference type="PROSITE" id="PS00022">
    <property type="entry name" value="EGF_1"/>
    <property type="match status" value="4"/>
</dbReference>
<comment type="subcellular location">
    <subcellularLocation>
        <location evidence="1">Secreted</location>
    </subcellularLocation>
</comment>
<feature type="domain" description="VWFA" evidence="11">
    <location>
        <begin position="526"/>
        <end position="709"/>
    </location>
</feature>
<feature type="domain" description="VWFA" evidence="11">
    <location>
        <begin position="297"/>
        <end position="474"/>
    </location>
</feature>
<dbReference type="Gene3D" id="2.10.25.10">
    <property type="entry name" value="Laminin"/>
    <property type="match status" value="4"/>
</dbReference>
<dbReference type="PROSITE" id="PS50026">
    <property type="entry name" value="EGF_3"/>
    <property type="match status" value="4"/>
</dbReference>
<feature type="domain" description="VWFA" evidence="11">
    <location>
        <begin position="776"/>
        <end position="956"/>
    </location>
</feature>
<dbReference type="InterPro" id="IPR036465">
    <property type="entry name" value="vWFA_dom_sf"/>
</dbReference>
<dbReference type="InterPro" id="IPR000742">
    <property type="entry name" value="EGF"/>
</dbReference>
<dbReference type="SUPFAM" id="SSF57196">
    <property type="entry name" value="EGF/Laminin"/>
    <property type="match status" value="2"/>
</dbReference>
<reference evidence="12" key="1">
    <citation type="submission" date="2019-08" db="EMBL/GenBank/DDBJ databases">
        <title>The improved chromosome-level genome for the pearl oyster Pinctada fucata martensii using PacBio sequencing and Hi-C.</title>
        <authorList>
            <person name="Zheng Z."/>
        </authorList>
    </citation>
    <scope>NUCLEOTIDE SEQUENCE</scope>
    <source>
        <strain evidence="12">ZZ-2019</strain>
        <tissue evidence="12">Adductor muscle</tissue>
    </source>
</reference>
<dbReference type="FunFam" id="2.10.25.10:FF:000255">
    <property type="entry name" value="Sushi, nidogen and EGF-like domains 1"/>
    <property type="match status" value="1"/>
</dbReference>
<dbReference type="Pfam" id="PF00092">
    <property type="entry name" value="VWA"/>
    <property type="match status" value="25"/>
</dbReference>
<feature type="domain" description="VWFA" evidence="11">
    <location>
        <begin position="3184"/>
        <end position="3363"/>
    </location>
</feature>
<evidence type="ECO:0000259" key="11">
    <source>
        <dbReference type="PROSITE" id="PS50234"/>
    </source>
</evidence>
<dbReference type="PANTHER" id="PTHR24020:SF84">
    <property type="entry name" value="VWFA DOMAIN-CONTAINING PROTEIN"/>
    <property type="match status" value="1"/>
</dbReference>
<feature type="domain" description="VWFA" evidence="11">
    <location>
        <begin position="3742"/>
        <end position="3921"/>
    </location>
</feature>
<dbReference type="Gene3D" id="3.40.50.410">
    <property type="entry name" value="von Willebrand factor, type A domain"/>
    <property type="match status" value="25"/>
</dbReference>
<feature type="domain" description="VWFA" evidence="11">
    <location>
        <begin position="1646"/>
        <end position="1821"/>
    </location>
</feature>
<dbReference type="GO" id="GO:0005509">
    <property type="term" value="F:calcium ion binding"/>
    <property type="evidence" value="ECO:0007669"/>
    <property type="project" value="InterPro"/>
</dbReference>
<feature type="domain" description="VWFA" evidence="11">
    <location>
        <begin position="3374"/>
        <end position="3547"/>
    </location>
</feature>
<evidence type="ECO:0000259" key="10">
    <source>
        <dbReference type="PROSITE" id="PS50026"/>
    </source>
</evidence>
<evidence type="ECO:0000256" key="7">
    <source>
        <dbReference type="ARBA" id="ARBA00023180"/>
    </source>
</evidence>
<dbReference type="CDD" id="cd01450">
    <property type="entry name" value="vWFA_subfamily_ECM"/>
    <property type="match status" value="19"/>
</dbReference>
<protein>
    <submittedName>
        <fullName evidence="12">Uncharacterized protein</fullName>
    </submittedName>
</protein>
<evidence type="ECO:0000256" key="2">
    <source>
        <dbReference type="ARBA" id="ARBA00022525"/>
    </source>
</evidence>
<keyword evidence="6 8" id="KW-1015">Disulfide bond</keyword>
<keyword evidence="2" id="KW-0964">Secreted</keyword>
<sequence>MRRFARDFQSQSGNQARVATKPEGQSSQSGNIARVATKPEGQSSLRGSQAKVKTKLNRSVRILDAVNINYLVYRMDLRLLTSLCMVVILWDQSALAQDSLSPVCVKDRMDLVFIIDASTSVGSDNFKLVIRFVEQIVKDLNIDNTDTRVGLLMYSTSTEIRFTLDQHNSKQKILEEIRAIRYNGGSTNTADALLAMRTKVFGTSGDRPDVKNVAIVITDGLSNINALRTVQEASDVHGAGITVYGVGIGLQDTRELDAIASSPTNTFRHNVQDFDQLDALKNQIFPSNCGVGSDSLDLIFLLHFSQQMTRYDFDLMVTFIENLLEGADVDADDVRVGIALYNMEGSVVFELNRYAQDKEALMRGIRTLSYSSRSDSANLAAGLSIVRLGMFQEFNGDRPDVPNALVVLTDANSNSNFVAGLPKSVQDIKQSGITIFSIGIGLRNQDEVNSLATKPEFSYVLRDMGQLSAVTKRMQTRLPALQAVLLPPEIPTPRPIVTEKITQTLPPLPVTTKKPVVSLEYSDEADILVIFHSGHKTKAKEFNKRLKVFISNLFAKANIDKGKVRGALINYGAGANVLFDFNKYSKKKDLRGYTRRLRAKLRSSKSNLLAALKAARTQVFTAAGGARTTQDVPGAVILITDMKANTPLPGIVSEVDELKKQGISFFTLGIGKADTAELQSISSQPVSEYYQKISKYDQLIKDPDVIDHIIRGIYSLQGASYKGQRRTTSKPIIVTKPPITTTTKPIIITKPTTVATTTAYKQPVTSPVQRDPKVADIVIVFHAYPTVTRRDFKKYLLKYMVRLVKKADIDGGKVRVAVVTYGGKGQVVLQLDQFSSKKKLLKGIKKIPKNLRFKKGNLQDALLKARRDVLGVKGRQNVNQYVILITDASYMRQMNQTSFEEDKLNAEGVTIYVVAVGVKDTSGLRYVASYPIILEVKEMKDLKNYKRTGKPIVRRISALRKKKKKKGKKGKKNRKGKKKGRKNKKGKNKGRNKKKNRGKKKKENVNKSETNSTIPNTTSKNTLVSTSIVRNVSKDQSNELTTLNVQTNPIFDPGNVKPAKSSINVADSFQVKNTSEIVVGTTDIIVHGDMAETKSTKGIDNTDRRGTEETRQLTRTPSEYQSKDKDDLITVSNQPDGEGEQTTSIPFTDEDNGDSIDGNSAIQSSTILPITNYFTLEDVTIKYDEGNVRPSLQVDYEFTIKAGESKTEDENMATTQSFQHATDTALTKGYGQTDGSDLYEAGSVADPLLGTEIKEKSKNLNKAETACGSLEADIAIALDASLRTNRAHFIEFADMLIQKLESAINSGSVRVSLNTFTDRLLPKFSFDTYTDTSEMLDSVRTLSFRGGRSNIATAISMITDLFGRGRGTRQNAPDIAIMVLGQSRRRQNINNIKRQAQRSRSRGIETFVLGIGDFNNPILQAIASKPILRHLFPIEMARVLTEMPEETVTHLCQESGAADIVFAIHSSSTADTMEFNMLLNFLVSLISRADINNGQVQTGLLVYNDAATPIFYFNQYKTSSQIRNAILNLSNRLRSDNVDAATAMRKSVEMFSSGYGARATVPKALFMITDAASTINVGDIEGTKASLKGMGIDVYSVGVGLRDKSELEAIATSSENIYSVSGYDKLNRAENEIRRNVRSSCFAKVDIVFVLDSSTSVGEQNFKKMLKFCKDFLHAANIDSGDVRVGIVSYSTSVTVEFQMNKFKTKSDIYDAIDKIPWRYGSTNTADALQTMHTDMFTTDNGDRADVRNIAIVVTDGVSNINSRRTIPEAERARAKGIQVYAIGIGLTDKREVNGIASVPAADNAFFVTNFDELEGLDEQIFQTFCPACNAKVDLIFVLDSSTSVGQDNFSKMLRFCKEFLHSANIDSGDVRVGVVTYSTDVTVEFQMNDYFTMQEVLDAIDNIPWRYGSTNTADGLLKMHDVMFTLANGDRPDVDNVAVVMTDGVSNINSRRTIPEADAAHMKNIHVYAIGIGLTDMREVNEIASEPHSENAFAVQTFDDLEGLDEQIFNSICPECFSKVDLVFILDSSTSVGEGNYKKMLQFCKDFLHAASIDTGDVRVGLVSYSTSVTVEFQMNEYSTKQQIYDAIDQIPWRYGSTNTADALQTMHEDMFTVGNGDRPDVKNLAIIVTDGVSNINSRRTIPEAEAARAKNIHIYAIGIGLTDVKEVNGIASIPAEDNAFFVQNFDELEGLDEDIFKSLCEACNAKVDLVFVLDSSTSVGQDNFVKMQTFCKEFLHSANIDSGDVRVGVVTYSTDVTVEFHMNEYSTRQAVFDAIDAIPWRYGSTNTADGLLKMHDVMFTAQNGDRPDVDNIALVMTDGVSNINSRRTIPEADAAHQKNIHVYAIGIGLTDMREVNEIASEPHSENAFAVKTFDDLEGLDEQIFNSICPECFAKIDMVFILDSSTSVGQANFKKMLQFCKDFLHSANIDSGEVRVGIVSYSTDVTVEFNMNEYSTREEIENAIDNIPWRYGSTNTADGLQTMHEQMFTVANGDRPDVDDIAIIVTDGVSNINSRRTIPEAENARAKNIHIYAIGIGLTDDREVNGIASDPPEKNAFFVNDFDELEGLDESIFSSICPAKPRDSGYDVVVVMDSSVPNEIFGWMKGFVRSITKSFNIDNEEYKVGLLRYSTNPDTQWQLSEYKKGSDVVKAVDNVPYLPGERNTAQAIDYVTSQMFRPPNGDRDFARNYIILLTGIAGSPDRYEAWLSAENAEKAGARLFTIGINLDDTTELDEISSHPLSTYQYLIDSEEDLKGIPDEMRSSLNGMPKQPGPWRPRPRRPPPECFAKIDMVFILDSSTSVGQDNYKKMLQFCKDFLHSANIDSGEVRVGIVSYSTEVTVEFQMNEYSTRQDIYNAIDNIPWRYGSTNTADGLQTMHEQMFTVANGDRPDVDDIAIIVTDGVSNINSRRTIPEAEAARAKNIHIYAIGIGLTDDREVNGIASDPPEKNAFFVNDFDELEGLDESIFSSICPAKPRDSGYDVVVVMDSSVPNEIFGWMKGFVRSITKSFNIDNEEYKVGLLRYSTNPDTQWQLSEYSKGSDVVRAVNNVPYLPGERNTAQAIDYVTSQMFRPPKGDRDFARNYIVLLTGISGSPDRYEAWIAAENAEKAGARLFTIGINLDDTTELDEISSHPLSTYQYLINNEEDLKGIPDEMSVSLSGMPKQPGPWRPRPRRPPPECFTKIDMVFILDSSTSVGQANFKKMLQFCKDFLHSANIDTGDVRVGIVSYSTDVTVEFHMNEYQTKQDIYNAIDNIPWRYGSTNTADGLQRMHEQMFTVANGDRSGVDDIAIIVTDGVSNINSRRTIPEAEAARAKNIHIYAIGIGLTDDREVNGIASDPPEKNAFFVNDFDELEGLDESIFSSICPAKPRDSGYDVVVVMDSSVPNEIFGWMKGFVRSITKSFNIDNEEYKVGLLRYSTNPDTQWQLSEYSKGSDVVRAVDNVPYLPGERNTAQAIDYVTSQMFRPPKGDRDFARNYIVLLTGISGSPDRYEAWIAAENAEKAGARLFTIGINLDDTTELDEISSHPLSTYQYLINSEEDLKGIPDEMSVSLSGKCFTKIDMVFILDSSTSVGQENYKKMLQFCKDFLHSANIDSGDVRVGIVSYSTDVTVEFQMNDYTTKQDIYNAIDNIPWRYGSTNTADGLQTMHEQMFTVANGDRPDVDDIAIIVTDGVSNINSRRTIPEAENARAKNIHIYAIGIGLTDDREVNGIASDPPEKNAFFVNDFDELEGLDETACGLAKVDLVIILDSSTSVGQDNFNKMLEFCKEFLANSDIDSGSVRVGILSYSTAVHIHFYLDSFSNTNDMFNAIDTIPWNYGSTNTADGLKTMRNQLFTSSRGDRPDVKNVAIIITDGVSNINARDTIPQAEAARNDGIHVYAIGIGLSDRTELDAIASVPASENSFAVQSFDELKGLDKKIFQSICPAKPPLDLGYDVVIVMDSSVPNRQFGWMKDFVRNIAQSFSIDDEEFKVGLLRYSTNPSVQWQLNEYDRKNDVIRAVDRVSRRRGRRNTAQAIDYVKNEMFRRRNGDRDIARNFIILLTGQDESPDRYRAWQSAENAEVDGIRLFTVGINLRDTTEIDEISSHPLSTYRYLINRESDLRRVPDQMRDALRRTTTTTAAPLDSGYDVVIVMDSSVPRDTFDWMKGFVRSISESFSIDNEEYKVGVLRYSSYPEVQWNLREYSTKNDIIRAVNRIGYRPGRTNTAQALEYVKNSMFRRSAGDRDFARDFIILLTGQDDSTDKYRAWAAAEKAENEGIRVFTVGINLNDTSEIDEISSHPLTTYRYLVRKQSDLLAVPGIMKLSLNDMPERPEPARPRPVRPTTPPPPTTTRKPGKCNSSGDIVFILDSSGSVGRDQFYKVLNFTYTTVSDLDIDTGHFRIAVITFSDNARLEFNLNRYTTRAEVEGALQRVSYVYGSTHTAEALRMAREQVFTGSGGDRPDVPNVVIIVTDGESNINNEQTIPEARQLKSTGVTMITVAVGFAQRTTELIGLTSKPINDNLVRVENYDALHNLKDKLVAPLCSDENQCRNNPCQNGGFCLDGLGSYQCVCVNGHYGDNCEKKCGDAADVVFVLDSSTTVGRETFERMRRYTSYLIREMDAEECNIRIGVLKYSSAPMVQFQIGTYTDTDTMVYAVDNIGYTRGRANMAAAFRSLRTRMFNGGGDRPGVRNIAYLLTDGSADVNAENTLREAELAMEADIRIIPIGVEMRQRDEVNNIAFSQGISTIEIMNDEDDANIRGLRDQILSPVFDNVDYCAGDPCENGGKCKVANGGYTCECVPGYTGDNCNRRCNARGDVVFVVDTSRYVGRKELRYIKRFMRSIVRRMAFKRNRFRVGVVQFSNTARVALTLADGSRKKSTNSGIYGLRKYGGNPIPAQGLQKARMRVLGSKSDRSRVADYVVFITKSMRKENDIISEASKMKMAGIHVIGIGIELSGSDQDFLSYAVSSPLPSYLHVTPDVSGLDAISDNLMSFFCNDHNACASNPCENGGECVNMQNGAYECRCRRGFSGRNCQQACGGKADLIFLLDSSGSVGRKHFRNIKQFVYSIVDQLTIGPDDTRVAVATYSSKARMGFNLDQYYSKQKIQNAISAMEYRYGNTNTAGGLKMVRRNILSSQRGDRPNVPNILVVVTDGVSNVNPENTIPQAGFIKDSGTHIFAIGVGGFQPDELNAIASEPAADNAFLVSDYSDLFTLSDTIVSGTCKDESVCSTNPCRNGGTCIAEINGFSCKCPRGFNGPYCGNECASEKDIVFVLDSSSSVGEKNFNSMLDFVQALLEELSSGNNRNKFAMVTYSTDVNLIFSFSRYSDTSSLTSAVSTVRYTPGSTNTAGGLRSAFELLQGNYGSRRSAEDIVVLLTDGQSNVNSYDTVPAAETLKASGAHIIGIGIGLSDATELNNVVSGTDDVFQASSFETLKTVKADIVSNTCARG</sequence>
<keyword evidence="5" id="KW-0677">Repeat</keyword>
<feature type="domain" description="VWFA" evidence="11">
    <location>
        <begin position="2210"/>
        <end position="2389"/>
    </location>
</feature>
<evidence type="ECO:0000256" key="4">
    <source>
        <dbReference type="ARBA" id="ARBA00022729"/>
    </source>
</evidence>
<dbReference type="SUPFAM" id="SSF53300">
    <property type="entry name" value="vWA-like"/>
    <property type="match status" value="25"/>
</dbReference>
<dbReference type="PROSITE" id="PS50234">
    <property type="entry name" value="VWFA"/>
    <property type="match status" value="25"/>
</dbReference>
<dbReference type="PROSITE" id="PS01187">
    <property type="entry name" value="EGF_CA"/>
    <property type="match status" value="1"/>
</dbReference>
<feature type="disulfide bond" evidence="8">
    <location>
        <begin position="4776"/>
        <end position="4785"/>
    </location>
</feature>
<dbReference type="PRINTS" id="PR00453">
    <property type="entry name" value="VWFADOMAIN"/>
</dbReference>
<feature type="compositionally biased region" description="Basic and acidic residues" evidence="9">
    <location>
        <begin position="1095"/>
        <end position="1112"/>
    </location>
</feature>
<feature type="domain" description="VWFA" evidence="11">
    <location>
        <begin position="3560"/>
        <end position="3735"/>
    </location>
</feature>
<evidence type="ECO:0000256" key="5">
    <source>
        <dbReference type="ARBA" id="ARBA00022737"/>
    </source>
</evidence>
<keyword evidence="7" id="KW-0325">Glycoprotein</keyword>
<dbReference type="SMART" id="SM00181">
    <property type="entry name" value="EGF"/>
    <property type="match status" value="4"/>
</dbReference>
<feature type="domain" description="EGF-like" evidence="10">
    <location>
        <begin position="4523"/>
        <end position="4559"/>
    </location>
</feature>
<keyword evidence="4" id="KW-0732">Signal</keyword>
<feature type="compositionally biased region" description="Polar residues" evidence="9">
    <location>
        <begin position="1130"/>
        <end position="1146"/>
    </location>
</feature>
<dbReference type="InterPro" id="IPR002035">
    <property type="entry name" value="VWF_A"/>
</dbReference>
<feature type="domain" description="VWFA" evidence="11">
    <location>
        <begin position="2588"/>
        <end position="2761"/>
    </location>
</feature>
<dbReference type="Pfam" id="PF00008">
    <property type="entry name" value="EGF"/>
    <property type="match status" value="4"/>
</dbReference>
<feature type="domain" description="EGF-like" evidence="10">
    <location>
        <begin position="4975"/>
        <end position="5012"/>
    </location>
</feature>
<feature type="disulfide bond" evidence="8">
    <location>
        <begin position="5228"/>
        <end position="5237"/>
    </location>
</feature>
<feature type="region of interest" description="Disordered" evidence="9">
    <location>
        <begin position="1"/>
        <end position="50"/>
    </location>
</feature>
<feature type="domain" description="VWFA" evidence="11">
    <location>
        <begin position="1273"/>
        <end position="1447"/>
    </location>
</feature>
<feature type="domain" description="VWFA" evidence="11">
    <location>
        <begin position="1834"/>
        <end position="2013"/>
    </location>
</feature>
<feature type="disulfide bond" evidence="8">
    <location>
        <begin position="4549"/>
        <end position="4558"/>
    </location>
</feature>
<evidence type="ECO:0000313" key="13">
    <source>
        <dbReference type="Proteomes" id="UP001186944"/>
    </source>
</evidence>
<dbReference type="CDD" id="cd01472">
    <property type="entry name" value="vWA_collagen"/>
    <property type="match status" value="2"/>
</dbReference>
<dbReference type="GO" id="GO:0005576">
    <property type="term" value="C:extracellular region"/>
    <property type="evidence" value="ECO:0007669"/>
    <property type="project" value="UniProtKB-SubCell"/>
</dbReference>
<dbReference type="CDD" id="cd00054">
    <property type="entry name" value="EGF_CA"/>
    <property type="match status" value="4"/>
</dbReference>
<feature type="domain" description="VWFA" evidence="11">
    <location>
        <begin position="1459"/>
        <end position="1633"/>
    </location>
</feature>
<feature type="region of interest" description="Disordered" evidence="9">
    <location>
        <begin position="951"/>
        <end position="1021"/>
    </location>
</feature>
<dbReference type="PANTHER" id="PTHR24020">
    <property type="entry name" value="COLLAGEN ALPHA"/>
    <property type="match status" value="1"/>
</dbReference>
<feature type="domain" description="VWFA" evidence="11">
    <location>
        <begin position="2791"/>
        <end position="2970"/>
    </location>
</feature>
<comment type="caution">
    <text evidence="8">Lacks conserved residue(s) required for the propagation of feature annotation.</text>
</comment>
<name>A0AA88XDX1_PINIB</name>
<feature type="domain" description="VWFA" evidence="11">
    <location>
        <begin position="4794"/>
        <end position="4968"/>
    </location>
</feature>
<accession>A0AA88XDX1</accession>
<dbReference type="InterPro" id="IPR000152">
    <property type="entry name" value="EGF-type_Asp/Asn_hydroxyl_site"/>
</dbReference>
<proteinExistence type="predicted"/>
<feature type="region of interest" description="Disordered" evidence="9">
    <location>
        <begin position="4304"/>
        <end position="4336"/>
    </location>
</feature>
<feature type="domain" description="VWFA" evidence="11">
    <location>
        <begin position="5246"/>
        <end position="5418"/>
    </location>
</feature>
<feature type="domain" description="VWFA" evidence="11">
    <location>
        <begin position="2398"/>
        <end position="2577"/>
    </location>
</feature>
<feature type="disulfide bond" evidence="8">
    <location>
        <begin position="5002"/>
        <end position="5011"/>
    </location>
</feature>
<dbReference type="PROSITE" id="PS00010">
    <property type="entry name" value="ASX_HYDROXYL"/>
    <property type="match status" value="1"/>
</dbReference>
<dbReference type="SMART" id="SM00327">
    <property type="entry name" value="VWA"/>
    <property type="match status" value="25"/>
</dbReference>
<feature type="domain" description="VWFA" evidence="11">
    <location>
        <begin position="110"/>
        <end position="284"/>
    </location>
</feature>
<comment type="caution">
    <text evidence="12">The sequence shown here is derived from an EMBL/GenBank/DDBJ whole genome shotgun (WGS) entry which is preliminary data.</text>
</comment>
<dbReference type="SMART" id="SM00179">
    <property type="entry name" value="EGF_CA"/>
    <property type="match status" value="4"/>
</dbReference>
<feature type="compositionally biased region" description="Polar residues" evidence="9">
    <location>
        <begin position="1007"/>
        <end position="1021"/>
    </location>
</feature>
<feature type="domain" description="VWFA" evidence="11">
    <location>
        <begin position="5020"/>
        <end position="5195"/>
    </location>
</feature>
<evidence type="ECO:0000256" key="9">
    <source>
        <dbReference type="SAM" id="MobiDB-lite"/>
    </source>
</evidence>
<dbReference type="InterPro" id="IPR050525">
    <property type="entry name" value="ECM_Assembly_Org"/>
</dbReference>
<feature type="domain" description="VWFA" evidence="11">
    <location>
        <begin position="4126"/>
        <end position="4306"/>
    </location>
</feature>
<dbReference type="FunFam" id="2.10.25.10:FF:000006">
    <property type="entry name" value="Versican core protein-like isoform 1"/>
    <property type="match status" value="1"/>
</dbReference>
<feature type="domain" description="VWFA" evidence="11">
    <location>
        <begin position="3933"/>
        <end position="4106"/>
    </location>
</feature>
<dbReference type="InterPro" id="IPR018097">
    <property type="entry name" value="EGF_Ca-bd_CS"/>
</dbReference>
<dbReference type="FunFam" id="3.40.50.410:FF:000004">
    <property type="entry name" value="collagen alpha-6(VI) chain"/>
    <property type="match status" value="11"/>
</dbReference>
<dbReference type="Proteomes" id="UP001186944">
    <property type="component" value="Unassembled WGS sequence"/>
</dbReference>
<evidence type="ECO:0000313" key="12">
    <source>
        <dbReference type="EMBL" id="KAK3083543.1"/>
    </source>
</evidence>
<feature type="domain" description="EGF-like" evidence="10">
    <location>
        <begin position="5202"/>
        <end position="5238"/>
    </location>
</feature>
<feature type="domain" description="VWFA" evidence="11">
    <location>
        <begin position="2981"/>
        <end position="3154"/>
    </location>
</feature>
<feature type="domain" description="VWFA" evidence="11">
    <location>
        <begin position="4567"/>
        <end position="4743"/>
    </location>
</feature>
<feature type="domain" description="VWFA" evidence="11">
    <location>
        <begin position="4340"/>
        <end position="4516"/>
    </location>
</feature>
<dbReference type="InterPro" id="IPR001881">
    <property type="entry name" value="EGF-like_Ca-bd_dom"/>
</dbReference>
<evidence type="ECO:0000256" key="6">
    <source>
        <dbReference type="ARBA" id="ARBA00023157"/>
    </source>
</evidence>
<evidence type="ECO:0000256" key="1">
    <source>
        <dbReference type="ARBA" id="ARBA00004613"/>
    </source>
</evidence>
<keyword evidence="13" id="KW-1185">Reference proteome</keyword>